<reference evidence="2 3" key="1">
    <citation type="submission" date="2019-08" db="EMBL/GenBank/DDBJ databases">
        <title>Hyperibacter terrae gen. nov., sp. nov. and Hyperibacter viscosus sp. nov., two new members in the family Rhodospirillaceae isolated from the rhizosphere of Hypericum perforatum.</title>
        <authorList>
            <person name="Noviana Z."/>
        </authorList>
    </citation>
    <scope>NUCLEOTIDE SEQUENCE [LARGE SCALE GENOMIC DNA]</scope>
    <source>
        <strain evidence="2 3">R5959</strain>
    </source>
</reference>
<feature type="transmembrane region" description="Helical" evidence="1">
    <location>
        <begin position="47"/>
        <end position="64"/>
    </location>
</feature>
<sequence>MSYAEFWPRYLKAHGKPRTRLLHVIGTSLAIASLAWAAIALDWRPLVAVPILGYGFAWAAHFLVEGNRPETFGHPFYSLFSDLRMWGLWVTGRLDRELSRLGLGAR</sequence>
<evidence type="ECO:0000256" key="1">
    <source>
        <dbReference type="SAM" id="Phobius"/>
    </source>
</evidence>
<gene>
    <name evidence="2" type="ORF">FRZ61_47280</name>
</gene>
<name>A0A5J6NAG5_9PROT</name>
<keyword evidence="3" id="KW-1185">Reference proteome</keyword>
<dbReference type="InterPro" id="IPR009305">
    <property type="entry name" value="Mpo1-like"/>
</dbReference>
<dbReference type="AlphaFoldDB" id="A0A5J6NAG5"/>
<dbReference type="Proteomes" id="UP000325797">
    <property type="component" value="Chromosome"/>
</dbReference>
<feature type="transmembrane region" description="Helical" evidence="1">
    <location>
        <begin position="21"/>
        <end position="41"/>
    </location>
</feature>
<dbReference type="PANTHER" id="PTHR34205">
    <property type="entry name" value="TRANSMEMBRANE PROTEIN"/>
    <property type="match status" value="1"/>
</dbReference>
<evidence type="ECO:0008006" key="4">
    <source>
        <dbReference type="Google" id="ProtNLM"/>
    </source>
</evidence>
<dbReference type="Pfam" id="PF06127">
    <property type="entry name" value="Mpo1-like"/>
    <property type="match status" value="1"/>
</dbReference>
<keyword evidence="1" id="KW-1133">Transmembrane helix</keyword>
<keyword evidence="1" id="KW-0812">Transmembrane</keyword>
<proteinExistence type="predicted"/>
<organism evidence="2 3">
    <name type="scientific">Hypericibacter adhaerens</name>
    <dbReference type="NCBI Taxonomy" id="2602016"/>
    <lineage>
        <taxon>Bacteria</taxon>
        <taxon>Pseudomonadati</taxon>
        <taxon>Pseudomonadota</taxon>
        <taxon>Alphaproteobacteria</taxon>
        <taxon>Rhodospirillales</taxon>
        <taxon>Dongiaceae</taxon>
        <taxon>Hypericibacter</taxon>
    </lineage>
</organism>
<accession>A0A5J6NAG5</accession>
<evidence type="ECO:0000313" key="2">
    <source>
        <dbReference type="EMBL" id="QEX24786.1"/>
    </source>
</evidence>
<dbReference type="KEGG" id="hadh:FRZ61_47280"/>
<keyword evidence="1" id="KW-0472">Membrane</keyword>
<evidence type="ECO:0000313" key="3">
    <source>
        <dbReference type="Proteomes" id="UP000325797"/>
    </source>
</evidence>
<dbReference type="EMBL" id="CP042582">
    <property type="protein sequence ID" value="QEX24786.1"/>
    <property type="molecule type" value="Genomic_DNA"/>
</dbReference>
<protein>
    <recommendedName>
        <fullName evidence="4">DUF962 family protein</fullName>
    </recommendedName>
</protein>
<dbReference type="PANTHER" id="PTHR34205:SF2">
    <property type="entry name" value="DUF962 DOMAIN-CONTAINING PROTEIN"/>
    <property type="match status" value="1"/>
</dbReference>